<name>A0AAU7GA10_9MICO</name>
<organism evidence="4">
    <name type="scientific">Leifsonia sp. NPDC080035</name>
    <dbReference type="NCBI Taxonomy" id="3143936"/>
    <lineage>
        <taxon>Bacteria</taxon>
        <taxon>Bacillati</taxon>
        <taxon>Actinomycetota</taxon>
        <taxon>Actinomycetes</taxon>
        <taxon>Micrococcales</taxon>
        <taxon>Microbacteriaceae</taxon>
        <taxon>Leifsonia</taxon>
    </lineage>
</organism>
<proteinExistence type="predicted"/>
<dbReference type="Gene3D" id="3.40.630.30">
    <property type="match status" value="1"/>
</dbReference>
<dbReference type="InterPro" id="IPR050832">
    <property type="entry name" value="Bact_Acetyltransf"/>
</dbReference>
<feature type="domain" description="N-acetyltransferase" evidence="3">
    <location>
        <begin position="4"/>
        <end position="150"/>
    </location>
</feature>
<reference evidence="4" key="1">
    <citation type="submission" date="2024-05" db="EMBL/GenBank/DDBJ databases">
        <title>The Natural Products Discovery Center: Release of the First 8490 Sequenced Strains for Exploring Actinobacteria Biosynthetic Diversity.</title>
        <authorList>
            <person name="Kalkreuter E."/>
            <person name="Kautsar S.A."/>
            <person name="Yang D."/>
            <person name="Bader C.D."/>
            <person name="Teijaro C.N."/>
            <person name="Fluegel L."/>
            <person name="Davis C.M."/>
            <person name="Simpson J.R."/>
            <person name="Lauterbach L."/>
            <person name="Steele A.D."/>
            <person name="Gui C."/>
            <person name="Meng S."/>
            <person name="Li G."/>
            <person name="Viehrig K."/>
            <person name="Ye F."/>
            <person name="Su P."/>
            <person name="Kiefer A.F."/>
            <person name="Nichols A."/>
            <person name="Cepeda A.J."/>
            <person name="Yan W."/>
            <person name="Fan B."/>
            <person name="Jiang Y."/>
            <person name="Adhikari A."/>
            <person name="Zheng C.-J."/>
            <person name="Schuster L."/>
            <person name="Cowan T.M."/>
            <person name="Smanski M.J."/>
            <person name="Chevrette M.G."/>
            <person name="de Carvalho L.P.S."/>
            <person name="Shen B."/>
        </authorList>
    </citation>
    <scope>NUCLEOTIDE SEQUENCE</scope>
    <source>
        <strain evidence="4">NPDC080035</strain>
    </source>
</reference>
<dbReference type="PROSITE" id="PS51186">
    <property type="entry name" value="GNAT"/>
    <property type="match status" value="1"/>
</dbReference>
<dbReference type="InterPro" id="IPR016181">
    <property type="entry name" value="Acyl_CoA_acyltransferase"/>
</dbReference>
<keyword evidence="1 4" id="KW-0808">Transferase</keyword>
<dbReference type="SUPFAM" id="SSF55729">
    <property type="entry name" value="Acyl-CoA N-acyltransferases (Nat)"/>
    <property type="match status" value="1"/>
</dbReference>
<dbReference type="AlphaFoldDB" id="A0AAU7GA10"/>
<gene>
    <name evidence="4" type="ORF">AAME72_18600</name>
</gene>
<evidence type="ECO:0000259" key="3">
    <source>
        <dbReference type="PROSITE" id="PS51186"/>
    </source>
</evidence>
<protein>
    <submittedName>
        <fullName evidence="4">GNAT family N-acetyltransferase</fullName>
        <ecNumber evidence="4">2.3.1.-</ecNumber>
    </submittedName>
</protein>
<sequence length="150" mass="16344">MRALLLRPASAADADAVADVFLAARAGMTYLPALHTEEETRSWIAGVVLPGCSVTVAIEGTAVLGFSALDGDWLEHLYVRPDAHGRGIGTRLLAEAKATGPGELNLHTFQRNARARRFYERNGFAIVALSDGTANEEREPDIHYRWTRDA</sequence>
<dbReference type="InterPro" id="IPR000182">
    <property type="entry name" value="GNAT_dom"/>
</dbReference>
<dbReference type="CDD" id="cd04301">
    <property type="entry name" value="NAT_SF"/>
    <property type="match status" value="1"/>
</dbReference>
<keyword evidence="2 4" id="KW-0012">Acyltransferase</keyword>
<dbReference type="RefSeq" id="WP_348788010.1">
    <property type="nucleotide sequence ID" value="NZ_CP157390.1"/>
</dbReference>
<accession>A0AAU7GA10</accession>
<dbReference type="PANTHER" id="PTHR43877">
    <property type="entry name" value="AMINOALKYLPHOSPHONATE N-ACETYLTRANSFERASE-RELATED-RELATED"/>
    <property type="match status" value="1"/>
</dbReference>
<dbReference type="Pfam" id="PF13508">
    <property type="entry name" value="Acetyltransf_7"/>
    <property type="match status" value="1"/>
</dbReference>
<evidence type="ECO:0000256" key="2">
    <source>
        <dbReference type="ARBA" id="ARBA00023315"/>
    </source>
</evidence>
<dbReference type="GO" id="GO:0016747">
    <property type="term" value="F:acyltransferase activity, transferring groups other than amino-acyl groups"/>
    <property type="evidence" value="ECO:0007669"/>
    <property type="project" value="InterPro"/>
</dbReference>
<evidence type="ECO:0000256" key="1">
    <source>
        <dbReference type="ARBA" id="ARBA00022679"/>
    </source>
</evidence>
<dbReference type="EC" id="2.3.1.-" evidence="4"/>
<evidence type="ECO:0000313" key="4">
    <source>
        <dbReference type="EMBL" id="XBM48052.1"/>
    </source>
</evidence>
<dbReference type="EMBL" id="CP157390">
    <property type="protein sequence ID" value="XBM48052.1"/>
    <property type="molecule type" value="Genomic_DNA"/>
</dbReference>